<evidence type="ECO:0000256" key="1">
    <source>
        <dbReference type="ARBA" id="ARBA00022729"/>
    </source>
</evidence>
<feature type="domain" description="Pectinesterase inhibitor" evidence="6">
    <location>
        <begin position="39"/>
        <end position="181"/>
    </location>
</feature>
<feature type="region of interest" description="Disordered" evidence="4">
    <location>
        <begin position="192"/>
        <end position="212"/>
    </location>
</feature>
<dbReference type="SMART" id="SM00856">
    <property type="entry name" value="PMEI"/>
    <property type="match status" value="1"/>
</dbReference>
<dbReference type="SUPFAM" id="SSF101148">
    <property type="entry name" value="Plant invertase/pectin methylesterase inhibitor"/>
    <property type="match status" value="1"/>
</dbReference>
<evidence type="ECO:0000256" key="4">
    <source>
        <dbReference type="SAM" id="MobiDB-lite"/>
    </source>
</evidence>
<organism evidence="7 8">
    <name type="scientific">Sphenostylis stenocarpa</name>
    <dbReference type="NCBI Taxonomy" id="92480"/>
    <lineage>
        <taxon>Eukaryota</taxon>
        <taxon>Viridiplantae</taxon>
        <taxon>Streptophyta</taxon>
        <taxon>Embryophyta</taxon>
        <taxon>Tracheophyta</taxon>
        <taxon>Spermatophyta</taxon>
        <taxon>Magnoliopsida</taxon>
        <taxon>eudicotyledons</taxon>
        <taxon>Gunneridae</taxon>
        <taxon>Pentapetalae</taxon>
        <taxon>rosids</taxon>
        <taxon>fabids</taxon>
        <taxon>Fabales</taxon>
        <taxon>Fabaceae</taxon>
        <taxon>Papilionoideae</taxon>
        <taxon>50 kb inversion clade</taxon>
        <taxon>NPAAA clade</taxon>
        <taxon>indigoferoid/millettioid clade</taxon>
        <taxon>Phaseoleae</taxon>
        <taxon>Sphenostylis</taxon>
    </lineage>
</organism>
<protein>
    <recommendedName>
        <fullName evidence="6">Pectinesterase inhibitor domain-containing protein</fullName>
    </recommendedName>
</protein>
<dbReference type="Gene3D" id="1.20.140.40">
    <property type="entry name" value="Invertase/pectin methylesterase inhibitor family protein"/>
    <property type="match status" value="1"/>
</dbReference>
<feature type="chain" id="PRO_5041644050" description="Pectinesterase inhibitor domain-containing protein" evidence="5">
    <location>
        <begin position="27"/>
        <end position="212"/>
    </location>
</feature>
<keyword evidence="2" id="KW-1015">Disulfide bond</keyword>
<dbReference type="Pfam" id="PF04043">
    <property type="entry name" value="PMEI"/>
    <property type="match status" value="1"/>
</dbReference>
<dbReference type="InterPro" id="IPR052421">
    <property type="entry name" value="PCW_Enzyme_Inhibitor"/>
</dbReference>
<evidence type="ECO:0000256" key="3">
    <source>
        <dbReference type="ARBA" id="ARBA00038471"/>
    </source>
</evidence>
<dbReference type="Gramene" id="rna-AYBTSS11_LOCUS19490">
    <property type="protein sequence ID" value="CAJ1962898.1"/>
    <property type="gene ID" value="gene-AYBTSS11_LOCUS19490"/>
</dbReference>
<feature type="signal peptide" evidence="5">
    <location>
        <begin position="1"/>
        <end position="26"/>
    </location>
</feature>
<dbReference type="InterPro" id="IPR035513">
    <property type="entry name" value="Invertase/methylesterase_inhib"/>
</dbReference>
<dbReference type="GO" id="GO:0004857">
    <property type="term" value="F:enzyme inhibitor activity"/>
    <property type="evidence" value="ECO:0007669"/>
    <property type="project" value="InterPro"/>
</dbReference>
<dbReference type="NCBIfam" id="TIGR01614">
    <property type="entry name" value="PME_inhib"/>
    <property type="match status" value="1"/>
</dbReference>
<evidence type="ECO:0000256" key="2">
    <source>
        <dbReference type="ARBA" id="ARBA00023157"/>
    </source>
</evidence>
<comment type="similarity">
    <text evidence="3">Belongs to the PMEI family.</text>
</comment>
<proteinExistence type="inferred from homology"/>
<evidence type="ECO:0000313" key="8">
    <source>
        <dbReference type="Proteomes" id="UP001189624"/>
    </source>
</evidence>
<accession>A0AA86VP62</accession>
<dbReference type="Proteomes" id="UP001189624">
    <property type="component" value="Chromosome 6"/>
</dbReference>
<keyword evidence="8" id="KW-1185">Reference proteome</keyword>
<dbReference type="InterPro" id="IPR006501">
    <property type="entry name" value="Pectinesterase_inhib_dom"/>
</dbReference>
<dbReference type="AlphaFoldDB" id="A0AA86VP62"/>
<dbReference type="CDD" id="cd15800">
    <property type="entry name" value="PMEI-like_2"/>
    <property type="match status" value="1"/>
</dbReference>
<dbReference type="PANTHER" id="PTHR36710">
    <property type="entry name" value="PECTINESTERASE INHIBITOR-LIKE"/>
    <property type="match status" value="1"/>
</dbReference>
<feature type="compositionally biased region" description="Polar residues" evidence="4">
    <location>
        <begin position="195"/>
        <end position="212"/>
    </location>
</feature>
<dbReference type="EMBL" id="OY731403">
    <property type="protein sequence ID" value="CAJ1962898.1"/>
    <property type="molecule type" value="Genomic_DNA"/>
</dbReference>
<dbReference type="PANTHER" id="PTHR36710:SF21">
    <property type="entry name" value="PECTINESTERASE INHIBITOR DOMAIN-CONTAINING PROTEIN"/>
    <property type="match status" value="1"/>
</dbReference>
<reference evidence="7" key="1">
    <citation type="submission" date="2023-10" db="EMBL/GenBank/DDBJ databases">
        <authorList>
            <person name="Domelevo Entfellner J.-B."/>
        </authorList>
    </citation>
    <scope>NUCLEOTIDE SEQUENCE</scope>
</reference>
<name>A0AA86VP62_9FABA</name>
<keyword evidence="1 5" id="KW-0732">Signal</keyword>
<gene>
    <name evidence="7" type="ORF">AYBTSS11_LOCUS19490</name>
</gene>
<evidence type="ECO:0000313" key="7">
    <source>
        <dbReference type="EMBL" id="CAJ1962898.1"/>
    </source>
</evidence>
<evidence type="ECO:0000259" key="6">
    <source>
        <dbReference type="SMART" id="SM00856"/>
    </source>
</evidence>
<sequence length="212" mass="23010">MDYQFTPKTSLTLFVTLSFFIILTNAVPSNHDIHYVSRDILADISTLCAKTTDPPLCVQTIKPHFSDSSLEPLKALDVEVDATLDGAKKTLQKIHTLESKKGNNKSTKDSLNTCEDQYSSMLDAIAETKAAIKKNDVITAKFKFSAVLSYQAACQDSFNGKDPFREDSQVVFNLGGIALDIIAAIEKAMGPPRTTPVQQGPSSFSSVIGTVS</sequence>
<evidence type="ECO:0000256" key="5">
    <source>
        <dbReference type="SAM" id="SignalP"/>
    </source>
</evidence>